<name>A0A4V3B3W9_9MICO</name>
<keyword evidence="4 5" id="KW-0862">Zinc</keyword>
<keyword evidence="1 5" id="KW-0489">Methyltransferase</keyword>
<dbReference type="NCBIfam" id="NF007020">
    <property type="entry name" value="PRK09485.1"/>
    <property type="match status" value="1"/>
</dbReference>
<dbReference type="SUPFAM" id="SSF82282">
    <property type="entry name" value="Homocysteine S-methyltransferase"/>
    <property type="match status" value="1"/>
</dbReference>
<feature type="binding site" evidence="5">
    <location>
        <position position="274"/>
    </location>
    <ligand>
        <name>Zn(2+)</name>
        <dbReference type="ChEBI" id="CHEBI:29105"/>
    </ligand>
</feature>
<dbReference type="InterPro" id="IPR051486">
    <property type="entry name" value="Hcy_S-methyltransferase"/>
</dbReference>
<evidence type="ECO:0000313" key="7">
    <source>
        <dbReference type="EMBL" id="TDL46163.1"/>
    </source>
</evidence>
<feature type="domain" description="Hcy-binding" evidence="6">
    <location>
        <begin position="1"/>
        <end position="289"/>
    </location>
</feature>
<accession>A0A4V3B3W9</accession>
<dbReference type="Pfam" id="PF02574">
    <property type="entry name" value="S-methyl_trans"/>
    <property type="match status" value="1"/>
</dbReference>
<sequence>MPDVRAVIAGRPLVLDGGLGTMLEARGHDLAGALWSAGVLIEAPGDVRDVHAEFVAAGAEVITTASYQLGYDNLGAAGYDQAAVDRLLTASVRLAREAAQGRAWVAASVGPFGAVRADGSEYTGDYGVSATDLARWHRRRIEVLAAAGPDLLAIETIASPAEVEAIALALEGVDVPAWISVSAASTAFDGGGLASALATAASASGVVAVGANCCPPDLIPAVLSHVPAGVAAVVYPNSGERWDAASRTWRGEPGSAFTDVDDWVDAGARLVGGCCRTTPTDIAALAARLAARGNSDAAVANHDRIGG</sequence>
<reference evidence="7 8" key="1">
    <citation type="submission" date="2019-03" db="EMBL/GenBank/DDBJ databases">
        <title>Genome Sequencing and Assembly of Various Microbes Isolated from Partially Reclaimed Soil and Acid Mine Drainage (AMD) Site.</title>
        <authorList>
            <person name="Steinbock B."/>
            <person name="Bechtold R."/>
            <person name="Sevigny J.L."/>
            <person name="Thomas D."/>
            <person name="Cuthill L.R."/>
            <person name="Aveiro Johannsen E.J."/>
            <person name="Thomas K."/>
            <person name="Ghosh A."/>
        </authorList>
    </citation>
    <scope>NUCLEOTIDE SEQUENCE [LARGE SCALE GENOMIC DNA]</scope>
    <source>
        <strain evidence="7 8">F-B2</strain>
    </source>
</reference>
<keyword evidence="3 5" id="KW-0479">Metal-binding</keyword>
<evidence type="ECO:0000256" key="5">
    <source>
        <dbReference type="PROSITE-ProRule" id="PRU00333"/>
    </source>
</evidence>
<dbReference type="PANTHER" id="PTHR46015">
    <property type="entry name" value="ZGC:172121"/>
    <property type="match status" value="1"/>
</dbReference>
<dbReference type="GO" id="GO:0009086">
    <property type="term" value="P:methionine biosynthetic process"/>
    <property type="evidence" value="ECO:0007669"/>
    <property type="project" value="InterPro"/>
</dbReference>
<organism evidence="7 8">
    <name type="scientific">Microbacterium oleivorans</name>
    <dbReference type="NCBI Taxonomy" id="273677"/>
    <lineage>
        <taxon>Bacteria</taxon>
        <taxon>Bacillati</taxon>
        <taxon>Actinomycetota</taxon>
        <taxon>Actinomycetes</taxon>
        <taxon>Micrococcales</taxon>
        <taxon>Microbacteriaceae</taxon>
        <taxon>Microbacterium</taxon>
    </lineage>
</organism>
<dbReference type="RefSeq" id="WP_133399192.1">
    <property type="nucleotide sequence ID" value="NZ_SMZX01000001.1"/>
</dbReference>
<dbReference type="GO" id="GO:0008898">
    <property type="term" value="F:S-adenosylmethionine-homocysteine S-methyltransferase activity"/>
    <property type="evidence" value="ECO:0007669"/>
    <property type="project" value="TreeGrafter"/>
</dbReference>
<feature type="binding site" evidence="5">
    <location>
        <position position="213"/>
    </location>
    <ligand>
        <name>Zn(2+)</name>
        <dbReference type="ChEBI" id="CHEBI:29105"/>
    </ligand>
</feature>
<dbReference type="STRING" id="273677.BW34_00772"/>
<evidence type="ECO:0000256" key="1">
    <source>
        <dbReference type="ARBA" id="ARBA00022603"/>
    </source>
</evidence>
<dbReference type="PANTHER" id="PTHR46015:SF1">
    <property type="entry name" value="HOMOCYSTEINE S-METHYLTRANSFERASE-LIKE ISOFORM 1"/>
    <property type="match status" value="1"/>
</dbReference>
<dbReference type="GO" id="GO:0033528">
    <property type="term" value="P:S-methylmethionine cycle"/>
    <property type="evidence" value="ECO:0007669"/>
    <property type="project" value="TreeGrafter"/>
</dbReference>
<evidence type="ECO:0000256" key="2">
    <source>
        <dbReference type="ARBA" id="ARBA00022679"/>
    </source>
</evidence>
<dbReference type="InterPro" id="IPR003726">
    <property type="entry name" value="HCY_dom"/>
</dbReference>
<dbReference type="InterPro" id="IPR017226">
    <property type="entry name" value="BHMT-like"/>
</dbReference>
<feature type="binding site" evidence="5">
    <location>
        <position position="275"/>
    </location>
    <ligand>
        <name>Zn(2+)</name>
        <dbReference type="ChEBI" id="CHEBI:29105"/>
    </ligand>
</feature>
<dbReference type="EMBL" id="SMZX01000001">
    <property type="protein sequence ID" value="TDL46163.1"/>
    <property type="molecule type" value="Genomic_DNA"/>
</dbReference>
<dbReference type="EC" id="2.1.1.10" evidence="7"/>
<dbReference type="GO" id="GO:0008270">
    <property type="term" value="F:zinc ion binding"/>
    <property type="evidence" value="ECO:0007669"/>
    <property type="project" value="InterPro"/>
</dbReference>
<dbReference type="InterPro" id="IPR036589">
    <property type="entry name" value="HCY_dom_sf"/>
</dbReference>
<dbReference type="Proteomes" id="UP000295633">
    <property type="component" value="Unassembled WGS sequence"/>
</dbReference>
<protein>
    <submittedName>
        <fullName evidence="7">Homocysteine S-methyltransferase</fullName>
        <ecNumber evidence="7">2.1.1.10</ecNumber>
    </submittedName>
</protein>
<evidence type="ECO:0000256" key="4">
    <source>
        <dbReference type="ARBA" id="ARBA00022833"/>
    </source>
</evidence>
<comment type="caution">
    <text evidence="7">The sequence shown here is derived from an EMBL/GenBank/DDBJ whole genome shotgun (WGS) entry which is preliminary data.</text>
</comment>
<dbReference type="AlphaFoldDB" id="A0A4V3B3W9"/>
<evidence type="ECO:0000259" key="6">
    <source>
        <dbReference type="PROSITE" id="PS50970"/>
    </source>
</evidence>
<evidence type="ECO:0000256" key="3">
    <source>
        <dbReference type="ARBA" id="ARBA00022723"/>
    </source>
</evidence>
<evidence type="ECO:0000313" key="8">
    <source>
        <dbReference type="Proteomes" id="UP000295633"/>
    </source>
</evidence>
<dbReference type="PIRSF" id="PIRSF037505">
    <property type="entry name" value="Betaine_HMT"/>
    <property type="match status" value="1"/>
</dbReference>
<gene>
    <name evidence="7" type="primary">mmuM</name>
    <name evidence="7" type="ORF">E2R54_06985</name>
</gene>
<dbReference type="GO" id="GO:0032259">
    <property type="term" value="P:methylation"/>
    <property type="evidence" value="ECO:0007669"/>
    <property type="project" value="UniProtKB-KW"/>
</dbReference>
<keyword evidence="2 5" id="KW-0808">Transferase</keyword>
<comment type="cofactor">
    <cofactor evidence="5">
        <name>Zn(2+)</name>
        <dbReference type="ChEBI" id="CHEBI:29105"/>
    </cofactor>
</comment>
<proteinExistence type="predicted"/>
<dbReference type="PROSITE" id="PS50970">
    <property type="entry name" value="HCY"/>
    <property type="match status" value="1"/>
</dbReference>
<dbReference type="Gene3D" id="3.20.20.330">
    <property type="entry name" value="Homocysteine-binding-like domain"/>
    <property type="match status" value="1"/>
</dbReference>